<gene>
    <name evidence="3" type="ORF">CANTEDRAFT_114622</name>
</gene>
<organism evidence="4">
    <name type="scientific">Candida tenuis (strain ATCC 10573 / BCRC 21748 / CBS 615 / JCM 9827 / NBRC 10315 / NRRL Y-1498 / VKM Y-70)</name>
    <name type="common">Yeast</name>
    <name type="synonym">Yamadazyma tenuis</name>
    <dbReference type="NCBI Taxonomy" id="590646"/>
    <lineage>
        <taxon>Eukaryota</taxon>
        <taxon>Fungi</taxon>
        <taxon>Dikarya</taxon>
        <taxon>Ascomycota</taxon>
        <taxon>Saccharomycotina</taxon>
        <taxon>Pichiomycetes</taxon>
        <taxon>Debaryomycetaceae</taxon>
        <taxon>Yamadazyma</taxon>
    </lineage>
</organism>
<dbReference type="GeneID" id="18247512"/>
<dbReference type="PANTHER" id="PTHR42977">
    <property type="entry name" value="HYDROLASE-RELATED"/>
    <property type="match status" value="1"/>
</dbReference>
<dbReference type="Pfam" id="PF00561">
    <property type="entry name" value="Abhydrolase_1"/>
    <property type="match status" value="1"/>
</dbReference>
<dbReference type="Proteomes" id="UP000000707">
    <property type="component" value="Unassembled WGS sequence"/>
</dbReference>
<dbReference type="KEGG" id="cten:18247512"/>
<sequence>MSTTTFKTTKLSNGVEIFYRESGCKSKPILLLLHGFPSSSRQYAQIIPLLNDKFHIIAPDLPAFGQTKLPEDFNLSFDALAETVSLLLDELKITKFSVYVFDYGAPVGFRLALDPKYEVSSIISQNGNAYEDALQEFWDPLRIVWELVEKPSLTPKESSQLESINAELTKLFLTYEPYHSQYFDGEEDLSRVDPEGPVVDFQLLSEYPNTTHNQLTLFTDYRNNVKKYPVFHQYFRTSNVPILVIWGVNDFIFPKAGQEAFKRDSKNVKLVDIPGGHFAGISHAPEVAENIVAFAKEYNII</sequence>
<dbReference type="SUPFAM" id="SSF53474">
    <property type="entry name" value="alpha/beta-Hydrolases"/>
    <property type="match status" value="1"/>
</dbReference>
<dbReference type="AlphaFoldDB" id="G3B5X5"/>
<evidence type="ECO:0000313" key="4">
    <source>
        <dbReference type="Proteomes" id="UP000000707"/>
    </source>
</evidence>
<keyword evidence="1" id="KW-0378">Hydrolase</keyword>
<proteinExistence type="predicted"/>
<evidence type="ECO:0000313" key="3">
    <source>
        <dbReference type="EMBL" id="EGV63328.1"/>
    </source>
</evidence>
<accession>G3B5X5</accession>
<name>G3B5X5_CANTC</name>
<reference evidence="3 4" key="1">
    <citation type="journal article" date="2011" name="Proc. Natl. Acad. Sci. U.S.A.">
        <title>Comparative genomics of xylose-fermenting fungi for enhanced biofuel production.</title>
        <authorList>
            <person name="Wohlbach D.J."/>
            <person name="Kuo A."/>
            <person name="Sato T.K."/>
            <person name="Potts K.M."/>
            <person name="Salamov A.A."/>
            <person name="LaButti K.M."/>
            <person name="Sun H."/>
            <person name="Clum A."/>
            <person name="Pangilinan J.L."/>
            <person name="Lindquist E.A."/>
            <person name="Lucas S."/>
            <person name="Lapidus A."/>
            <person name="Jin M."/>
            <person name="Gunawan C."/>
            <person name="Balan V."/>
            <person name="Dale B.E."/>
            <person name="Jeffries T.W."/>
            <person name="Zinkel R."/>
            <person name="Barry K.W."/>
            <person name="Grigoriev I.V."/>
            <person name="Gasch A.P."/>
        </authorList>
    </citation>
    <scope>NUCLEOTIDE SEQUENCE [LARGE SCALE GENOMIC DNA]</scope>
    <source>
        <strain evidence="4">ATCC 10573 / BCRC 21748 / CBS 615 / JCM 9827 / NBRC 10315 / NRRL Y-1498 / VKM Y-70</strain>
    </source>
</reference>
<dbReference type="HOGENOM" id="CLU_020336_35_0_1"/>
<dbReference type="Gene3D" id="3.40.50.1820">
    <property type="entry name" value="alpha/beta hydrolase"/>
    <property type="match status" value="1"/>
</dbReference>
<evidence type="ECO:0000256" key="1">
    <source>
        <dbReference type="ARBA" id="ARBA00022801"/>
    </source>
</evidence>
<feature type="domain" description="AB hydrolase-1" evidence="2">
    <location>
        <begin position="28"/>
        <end position="283"/>
    </location>
</feature>
<evidence type="ECO:0000259" key="2">
    <source>
        <dbReference type="Pfam" id="PF00561"/>
    </source>
</evidence>
<dbReference type="eggNOG" id="KOG4178">
    <property type="taxonomic scope" value="Eukaryota"/>
</dbReference>
<keyword evidence="4" id="KW-1185">Reference proteome</keyword>
<dbReference type="InterPro" id="IPR051340">
    <property type="entry name" value="Haloalkane_dehalogenase"/>
</dbReference>
<dbReference type="PANTHER" id="PTHR42977:SF3">
    <property type="entry name" value="AB HYDROLASE-1 DOMAIN-CONTAINING PROTEIN"/>
    <property type="match status" value="1"/>
</dbReference>
<dbReference type="InterPro" id="IPR029058">
    <property type="entry name" value="AB_hydrolase_fold"/>
</dbReference>
<dbReference type="RefSeq" id="XP_006687121.1">
    <property type="nucleotide sequence ID" value="XM_006687058.1"/>
</dbReference>
<dbReference type="STRING" id="590646.G3B5X5"/>
<dbReference type="OrthoDB" id="2130629at2759"/>
<dbReference type="EMBL" id="GL996524">
    <property type="protein sequence ID" value="EGV63328.1"/>
    <property type="molecule type" value="Genomic_DNA"/>
</dbReference>
<dbReference type="InterPro" id="IPR000073">
    <property type="entry name" value="AB_hydrolase_1"/>
</dbReference>
<dbReference type="GO" id="GO:0004301">
    <property type="term" value="F:epoxide hydrolase activity"/>
    <property type="evidence" value="ECO:0007669"/>
    <property type="project" value="TreeGrafter"/>
</dbReference>
<protein>
    <recommendedName>
        <fullName evidence="2">AB hydrolase-1 domain-containing protein</fullName>
    </recommendedName>
</protein>